<reference evidence="3 4" key="1">
    <citation type="submission" date="2017-04" db="EMBL/GenBank/DDBJ databases">
        <title>Comparative genome analysis of Subtercola boreus.</title>
        <authorList>
            <person name="Cho Y.-J."/>
            <person name="Cho A."/>
            <person name="Kim O.-S."/>
            <person name="Lee J.-I."/>
        </authorList>
    </citation>
    <scope>NUCLEOTIDE SEQUENCE [LARGE SCALE GENOMIC DNA]</scope>
    <source>
        <strain evidence="3 4">P27479</strain>
    </source>
</reference>
<proteinExistence type="predicted"/>
<feature type="region of interest" description="Disordered" evidence="1">
    <location>
        <begin position="769"/>
        <end position="815"/>
    </location>
</feature>
<organism evidence="3 4">
    <name type="scientific">Subtercola boreus</name>
    <dbReference type="NCBI Taxonomy" id="120213"/>
    <lineage>
        <taxon>Bacteria</taxon>
        <taxon>Bacillati</taxon>
        <taxon>Actinomycetota</taxon>
        <taxon>Actinomycetes</taxon>
        <taxon>Micrococcales</taxon>
        <taxon>Microbacteriaceae</taxon>
        <taxon>Subtercola</taxon>
    </lineage>
</organism>
<dbReference type="Proteomes" id="UP000256541">
    <property type="component" value="Unassembled WGS sequence"/>
</dbReference>
<sequence>MGGLMSYLVGGGKTNEHTEQHLVAGDPSIMAIHGGGAVLDRAAALEIAKSLDRPRKFFGVEVTRLAVRKDADGVAQRDAAGAIVKERVQADVWHCSLSLAAEEGQLSDEKWARIATDFVHRMGFAGDESGRADCRWVAVRHGVSKNGNDHIHIAVSLVREDGTKAAVHRDFQRSQTVSLELEREHGLQLSNQPDRELGERGITPGAREAASRRGQVEVDAHRLERAVRAAAVASVDEAEFVRRMRQTGVLIRPRYATGRDDVIAGYSVALRPEKGQPAVWHGGGKLARDLTLPELRKGWPDRPETATDAAAEWRTAGANPAHYQPVKPGRETAPPTPEMWQQYARDLTRLQEQMRGVPAGDRDAWARVAKEASGAFAAWSQRIETTPGPLAEASRSLARSAHLRAYESKPRPVSWPTAAGGAAVFLHATQTAKPAPEVLIVLQELEKLSRALRDMHHAAGDARRARDMTTTIHERLRTVTQPSPATRTLTATTPRPVVQLTAKQEAFVAEWRQGQMNVIAELNRHADSYRKTLQGAAEQDERATAWVRSGRLSPDDAARHTDTLRAAAAEAQATWKPIQQARINELSHLQQAATAKAREDAAQIIDAEKRAATAGLFAKRGARADVAALRATVQAEHPTPVPEGIHNLQQWVHTDTRRIVQDAERNEPADVSRARLVKEHAETAAARAAKTEITNQAEWTQSVHQMSVEHYGIMRRYHQSLPAYGQLPPIEAAQQHLPPLERRIQNAVTFIAKFDASDPEQQLAKAIAATTAQQEHDRQAAQAAQADREAAEQNRDRHWTPPTRSDQERDRGYER</sequence>
<dbReference type="AlphaFoldDB" id="A0A3E0VQ86"/>
<protein>
    <recommendedName>
        <fullName evidence="2">MobA/VirD2-like nuclease domain-containing protein</fullName>
    </recommendedName>
</protein>
<evidence type="ECO:0000256" key="1">
    <source>
        <dbReference type="SAM" id="MobiDB-lite"/>
    </source>
</evidence>
<feature type="compositionally biased region" description="Basic and acidic residues" evidence="1">
    <location>
        <begin position="786"/>
        <end position="815"/>
    </location>
</feature>
<feature type="domain" description="MobA/VirD2-like nuclease" evidence="2">
    <location>
        <begin position="85"/>
        <end position="187"/>
    </location>
</feature>
<evidence type="ECO:0000313" key="3">
    <source>
        <dbReference type="EMBL" id="RFA11805.1"/>
    </source>
</evidence>
<accession>A0A3E0VQ86</accession>
<gene>
    <name evidence="3" type="ORF">B7R22_17745</name>
</gene>
<dbReference type="EMBL" id="NBXB01000048">
    <property type="protein sequence ID" value="RFA11805.1"/>
    <property type="molecule type" value="Genomic_DNA"/>
</dbReference>
<dbReference type="Pfam" id="PF03432">
    <property type="entry name" value="Relaxase"/>
    <property type="match status" value="1"/>
</dbReference>
<name>A0A3E0VQ86_9MICO</name>
<dbReference type="InterPro" id="IPR005094">
    <property type="entry name" value="Endonuclease_MobA/VirD2"/>
</dbReference>
<comment type="caution">
    <text evidence="3">The sequence shown here is derived from an EMBL/GenBank/DDBJ whole genome shotgun (WGS) entry which is preliminary data.</text>
</comment>
<evidence type="ECO:0000313" key="4">
    <source>
        <dbReference type="Proteomes" id="UP000256541"/>
    </source>
</evidence>
<evidence type="ECO:0000259" key="2">
    <source>
        <dbReference type="Pfam" id="PF03432"/>
    </source>
</evidence>